<dbReference type="AlphaFoldDB" id="A0A6C2U1X6"/>
<evidence type="ECO:0000313" key="3">
    <source>
        <dbReference type="Proteomes" id="UP000366872"/>
    </source>
</evidence>
<name>A0A6C2U1X6_PONDE</name>
<protein>
    <submittedName>
        <fullName evidence="2">Uncharacterized protein</fullName>
    </submittedName>
</protein>
<feature type="region of interest" description="Disordered" evidence="1">
    <location>
        <begin position="1"/>
        <end position="29"/>
    </location>
</feature>
<proteinExistence type="predicted"/>
<organism evidence="2 3">
    <name type="scientific">Pontiella desulfatans</name>
    <dbReference type="NCBI Taxonomy" id="2750659"/>
    <lineage>
        <taxon>Bacteria</taxon>
        <taxon>Pseudomonadati</taxon>
        <taxon>Kiritimatiellota</taxon>
        <taxon>Kiritimatiellia</taxon>
        <taxon>Kiritimatiellales</taxon>
        <taxon>Pontiellaceae</taxon>
        <taxon>Pontiella</taxon>
    </lineage>
</organism>
<keyword evidence="3" id="KW-1185">Reference proteome</keyword>
<dbReference type="Proteomes" id="UP000366872">
    <property type="component" value="Unassembled WGS sequence"/>
</dbReference>
<dbReference type="RefSeq" id="WP_136079412.1">
    <property type="nucleotide sequence ID" value="NZ_CAAHFG010000001.1"/>
</dbReference>
<feature type="compositionally biased region" description="Basic and acidic residues" evidence="1">
    <location>
        <begin position="16"/>
        <end position="29"/>
    </location>
</feature>
<reference evidence="2 3" key="1">
    <citation type="submission" date="2019-04" db="EMBL/GenBank/DDBJ databases">
        <authorList>
            <person name="Van Vliet M D."/>
        </authorList>
    </citation>
    <scope>NUCLEOTIDE SEQUENCE [LARGE SCALE GENOMIC DNA]</scope>
    <source>
        <strain evidence="2 3">F1</strain>
    </source>
</reference>
<dbReference type="EMBL" id="CAAHFG010000001">
    <property type="protein sequence ID" value="VGO13877.1"/>
    <property type="molecule type" value="Genomic_DNA"/>
</dbReference>
<feature type="compositionally biased region" description="Acidic residues" evidence="1">
    <location>
        <begin position="1"/>
        <end position="15"/>
    </location>
</feature>
<feature type="region of interest" description="Disordered" evidence="1">
    <location>
        <begin position="49"/>
        <end position="69"/>
    </location>
</feature>
<sequence>MWFDDDSQNDWTDDRDDYKNSNKEDNANDMLDKAREIVAEFYSSGVFNEHAENKRHDENNEYRTSSENRMSEQILQLEKILEEYDQAYSDPYRDFVELDVYVSRIKLIVESLNEYRSKLDYYERKERKIHDLYDSGKISAQEMDDRLTETGFRKQRAGTRTEMAGLGMTYDDLGEISDRFNHLAIDFQIDDDGDTRHKIYLLLRSLDREKAIYLLEQAVMDGMISQSTAGYLMEHALRGS</sequence>
<evidence type="ECO:0000256" key="1">
    <source>
        <dbReference type="SAM" id="MobiDB-lite"/>
    </source>
</evidence>
<evidence type="ECO:0000313" key="2">
    <source>
        <dbReference type="EMBL" id="VGO13877.1"/>
    </source>
</evidence>
<gene>
    <name evidence="2" type="ORF">PDESU_02434</name>
</gene>
<accession>A0A6C2U1X6</accession>